<proteinExistence type="predicted"/>
<reference evidence="1" key="1">
    <citation type="submission" date="2020-08" db="EMBL/GenBank/DDBJ databases">
        <title>Multicomponent nature underlies the extraordinary mechanical properties of spider dragline silk.</title>
        <authorList>
            <person name="Kono N."/>
            <person name="Nakamura H."/>
            <person name="Mori M."/>
            <person name="Yoshida Y."/>
            <person name="Ohtoshi R."/>
            <person name="Malay A.D."/>
            <person name="Moran D.A.P."/>
            <person name="Tomita M."/>
            <person name="Numata K."/>
            <person name="Arakawa K."/>
        </authorList>
    </citation>
    <scope>NUCLEOTIDE SEQUENCE</scope>
</reference>
<comment type="caution">
    <text evidence="1">The sequence shown here is derived from an EMBL/GenBank/DDBJ whole genome shotgun (WGS) entry which is preliminary data.</text>
</comment>
<organism evidence="1 2">
    <name type="scientific">Trichonephila clavipes</name>
    <name type="common">Golden silk orbweaver</name>
    <name type="synonym">Nephila clavipes</name>
    <dbReference type="NCBI Taxonomy" id="2585209"/>
    <lineage>
        <taxon>Eukaryota</taxon>
        <taxon>Metazoa</taxon>
        <taxon>Ecdysozoa</taxon>
        <taxon>Arthropoda</taxon>
        <taxon>Chelicerata</taxon>
        <taxon>Arachnida</taxon>
        <taxon>Araneae</taxon>
        <taxon>Araneomorphae</taxon>
        <taxon>Entelegynae</taxon>
        <taxon>Araneoidea</taxon>
        <taxon>Nephilidae</taxon>
        <taxon>Trichonephila</taxon>
    </lineage>
</organism>
<dbReference type="AlphaFoldDB" id="A0A8X6VTD2"/>
<accession>A0A8X6VTD2</accession>
<gene>
    <name evidence="1" type="primary">AVEN_73952_1</name>
    <name evidence="1" type="ORF">TNCV_3297461</name>
</gene>
<sequence length="85" mass="9832">MLLQPTNMLFRQILIDPVQRDLLRIMWKTGANEESVIYRLKTVTYGTVRAPFLAIRSLKQLAMDEASRFPLASKVALQVVYMDDM</sequence>
<keyword evidence="2" id="KW-1185">Reference proteome</keyword>
<dbReference type="EMBL" id="BMAU01021359">
    <property type="protein sequence ID" value="GFY22102.1"/>
    <property type="molecule type" value="Genomic_DNA"/>
</dbReference>
<evidence type="ECO:0000313" key="2">
    <source>
        <dbReference type="Proteomes" id="UP000887159"/>
    </source>
</evidence>
<protein>
    <submittedName>
        <fullName evidence="1">Integrase catalytic domain-containing protein</fullName>
    </submittedName>
</protein>
<evidence type="ECO:0000313" key="1">
    <source>
        <dbReference type="EMBL" id="GFY22102.1"/>
    </source>
</evidence>
<name>A0A8X6VTD2_TRICX</name>
<dbReference type="Proteomes" id="UP000887159">
    <property type="component" value="Unassembled WGS sequence"/>
</dbReference>